<dbReference type="Proteomes" id="UP000814033">
    <property type="component" value="Unassembled WGS sequence"/>
</dbReference>
<accession>A0ACB8RBX8</accession>
<keyword evidence="2" id="KW-1185">Reference proteome</keyword>
<reference evidence="1" key="1">
    <citation type="submission" date="2021-02" db="EMBL/GenBank/DDBJ databases">
        <authorList>
            <consortium name="DOE Joint Genome Institute"/>
            <person name="Ahrendt S."/>
            <person name="Looney B.P."/>
            <person name="Miyauchi S."/>
            <person name="Morin E."/>
            <person name="Drula E."/>
            <person name="Courty P.E."/>
            <person name="Chicoki N."/>
            <person name="Fauchery L."/>
            <person name="Kohler A."/>
            <person name="Kuo A."/>
            <person name="Labutti K."/>
            <person name="Pangilinan J."/>
            <person name="Lipzen A."/>
            <person name="Riley R."/>
            <person name="Andreopoulos W."/>
            <person name="He G."/>
            <person name="Johnson J."/>
            <person name="Barry K.W."/>
            <person name="Grigoriev I.V."/>
            <person name="Nagy L."/>
            <person name="Hibbett D."/>
            <person name="Henrissat B."/>
            <person name="Matheny P.B."/>
            <person name="Labbe J."/>
            <person name="Martin F."/>
        </authorList>
    </citation>
    <scope>NUCLEOTIDE SEQUENCE</scope>
    <source>
        <strain evidence="1">FP105234-sp</strain>
    </source>
</reference>
<sequence>MPTNSTNDAAVFPRVCSDIDSCRTVTNIVLSCLATVFACVWTAVHRNIPGPSRDMRSRLLNVWDMAKVVAVALLVPEWVLAWAVRQSLNARDVAEALNRAQRHARETWKTKKLIGAGSVHRSRHVSSDPSRREFDSNLI</sequence>
<comment type="caution">
    <text evidence="1">The sequence shown here is derived from an EMBL/GenBank/DDBJ whole genome shotgun (WGS) entry which is preliminary data.</text>
</comment>
<gene>
    <name evidence="1" type="ORF">FA95DRAFT_1683252</name>
</gene>
<evidence type="ECO:0000313" key="2">
    <source>
        <dbReference type="Proteomes" id="UP000814033"/>
    </source>
</evidence>
<protein>
    <submittedName>
        <fullName evidence="1">Uncharacterized protein</fullName>
    </submittedName>
</protein>
<evidence type="ECO:0000313" key="1">
    <source>
        <dbReference type="EMBL" id="KAI0041382.1"/>
    </source>
</evidence>
<name>A0ACB8RBX8_9AGAM</name>
<proteinExistence type="predicted"/>
<dbReference type="EMBL" id="MU276126">
    <property type="protein sequence ID" value="KAI0041382.1"/>
    <property type="molecule type" value="Genomic_DNA"/>
</dbReference>
<reference evidence="1" key="2">
    <citation type="journal article" date="2022" name="New Phytol.">
        <title>Evolutionary transition to the ectomycorrhizal habit in the genomes of a hyperdiverse lineage of mushroom-forming fungi.</title>
        <authorList>
            <person name="Looney B."/>
            <person name="Miyauchi S."/>
            <person name="Morin E."/>
            <person name="Drula E."/>
            <person name="Courty P.E."/>
            <person name="Kohler A."/>
            <person name="Kuo A."/>
            <person name="LaButti K."/>
            <person name="Pangilinan J."/>
            <person name="Lipzen A."/>
            <person name="Riley R."/>
            <person name="Andreopoulos W."/>
            <person name="He G."/>
            <person name="Johnson J."/>
            <person name="Nolan M."/>
            <person name="Tritt A."/>
            <person name="Barry K.W."/>
            <person name="Grigoriev I.V."/>
            <person name="Nagy L.G."/>
            <person name="Hibbett D."/>
            <person name="Henrissat B."/>
            <person name="Matheny P.B."/>
            <person name="Labbe J."/>
            <person name="Martin F.M."/>
        </authorList>
    </citation>
    <scope>NUCLEOTIDE SEQUENCE</scope>
    <source>
        <strain evidence="1">FP105234-sp</strain>
    </source>
</reference>
<organism evidence="1 2">
    <name type="scientific">Auriscalpium vulgare</name>
    <dbReference type="NCBI Taxonomy" id="40419"/>
    <lineage>
        <taxon>Eukaryota</taxon>
        <taxon>Fungi</taxon>
        <taxon>Dikarya</taxon>
        <taxon>Basidiomycota</taxon>
        <taxon>Agaricomycotina</taxon>
        <taxon>Agaricomycetes</taxon>
        <taxon>Russulales</taxon>
        <taxon>Auriscalpiaceae</taxon>
        <taxon>Auriscalpium</taxon>
    </lineage>
</organism>